<evidence type="ECO:0000313" key="6">
    <source>
        <dbReference type="Proteomes" id="UP001385951"/>
    </source>
</evidence>
<evidence type="ECO:0000256" key="3">
    <source>
        <dbReference type="SAM" id="MobiDB-lite"/>
    </source>
</evidence>
<dbReference type="Pfam" id="PF00385">
    <property type="entry name" value="Chromo"/>
    <property type="match status" value="1"/>
</dbReference>
<keyword evidence="2" id="KW-0539">Nucleus</keyword>
<comment type="subcellular location">
    <subcellularLocation>
        <location evidence="1">Nucleus</location>
    </subcellularLocation>
</comment>
<gene>
    <name evidence="5" type="ORF">QCA50_001578</name>
</gene>
<proteinExistence type="predicted"/>
<feature type="compositionally biased region" description="Polar residues" evidence="3">
    <location>
        <begin position="299"/>
        <end position="310"/>
    </location>
</feature>
<dbReference type="InterPro" id="IPR016197">
    <property type="entry name" value="Chromo-like_dom_sf"/>
</dbReference>
<dbReference type="GO" id="GO:0006338">
    <property type="term" value="P:chromatin remodeling"/>
    <property type="evidence" value="ECO:0007669"/>
    <property type="project" value="UniProtKB-ARBA"/>
</dbReference>
<feature type="region of interest" description="Disordered" evidence="3">
    <location>
        <begin position="98"/>
        <end position="380"/>
    </location>
</feature>
<dbReference type="GO" id="GO:0005634">
    <property type="term" value="C:nucleus"/>
    <property type="evidence" value="ECO:0007669"/>
    <property type="project" value="UniProtKB-SubCell"/>
</dbReference>
<dbReference type="SUPFAM" id="SSF54160">
    <property type="entry name" value="Chromo domain-like"/>
    <property type="match status" value="1"/>
</dbReference>
<organism evidence="5 6">
    <name type="scientific">Cerrena zonata</name>
    <dbReference type="NCBI Taxonomy" id="2478898"/>
    <lineage>
        <taxon>Eukaryota</taxon>
        <taxon>Fungi</taxon>
        <taxon>Dikarya</taxon>
        <taxon>Basidiomycota</taxon>
        <taxon>Agaricomycotina</taxon>
        <taxon>Agaricomycetes</taxon>
        <taxon>Polyporales</taxon>
        <taxon>Cerrenaceae</taxon>
        <taxon>Cerrena</taxon>
    </lineage>
</organism>
<feature type="compositionally biased region" description="Polar residues" evidence="3">
    <location>
        <begin position="236"/>
        <end position="262"/>
    </location>
</feature>
<feature type="compositionally biased region" description="Basic and acidic residues" evidence="3">
    <location>
        <begin position="225"/>
        <end position="235"/>
    </location>
</feature>
<evidence type="ECO:0000256" key="1">
    <source>
        <dbReference type="ARBA" id="ARBA00004123"/>
    </source>
</evidence>
<accession>A0AAW0GW58</accession>
<sequence length="898" mass="99755">MAKKKKEEQFHVEVITKARIGDPKEYYVKWAGYKSDENSWEPEENVQTCDRLLRSFWRNFPEDNTDYPEGHVLHAPDAWIAQETDYFWKNYEGSIKREVSEDDSRSKRSRSRSKRRVKREASTASLRGESSKKVKKEPVSSSSDDENIAIAPRLKRARRPVAQVGSDSSDDMPLKKLPRMTSASGSVSTMASAKGKERAGTGAAKASISASALTSKASGSQAKPKRNDDTAESIRKSQNTVAANARSPSPNHSLFSEGSSPAQPLADLPPEPPKAQNPPARNVPAHRAPGKIKMMPFEAQNTAPGSTIVTKQRIALGSGPKPGAAPAQPPPPASVFPAKKPLLSQLSFKKKPKLPTEDNTSPQSPHIPSATSSTGGYEWGAARTGETSRLAGIRRLVESPAPMSPVQSDHDPSFREATPPSAGPSRQIDRARDPRLNALRRPSTTSVHLSSMMENAEKFLSDFMPAEMAAPMVEPTVTDDVPPVVPTYAPSISQAPKVIQPVQNPMASRIPKKWKWSGELYMDTNEDSATKLCNISLTEPTEPRPGGLRINLCLTSTDSLRFKKLHNVWDLSTMLQASEAVQQFCRVIPKESDDADPLKTLHTYMIKNELFTYAHIYLDHNPVALLIVFPSAHTTICNLLRSPRIITDDGGLVSALVPWSLASEQYQKSRWTKPRQLISTDYQLDPGFTDMFKAVTKQKLVTNPLLQHGLRLHKFPRRLFDSLFKKPYCIWFSPSDGPPNNPGYETATMKVILNTCSALDVGYKRDVNAMFIHVGALNTMYKVPAMANRRAKQPDLRFFTYGTHETVHQSRWGLREVYPLGGCVTFTPSVFLEDPIGIYQMIRKFDDHPLWSVFLPPNVIGVIAKLVSHGQDPLELYDSNNFVFAPLIEMIEKGRSRF</sequence>
<feature type="compositionally biased region" description="Basic and acidic residues" evidence="3">
    <location>
        <begin position="129"/>
        <end position="138"/>
    </location>
</feature>
<dbReference type="Proteomes" id="UP001385951">
    <property type="component" value="Unassembled WGS sequence"/>
</dbReference>
<dbReference type="InterPro" id="IPR023779">
    <property type="entry name" value="Chromodomain_CS"/>
</dbReference>
<evidence type="ECO:0000259" key="4">
    <source>
        <dbReference type="PROSITE" id="PS50013"/>
    </source>
</evidence>
<comment type="caution">
    <text evidence="5">The sequence shown here is derived from an EMBL/GenBank/DDBJ whole genome shotgun (WGS) entry which is preliminary data.</text>
</comment>
<feature type="compositionally biased region" description="Basic residues" evidence="3">
    <location>
        <begin position="107"/>
        <end position="118"/>
    </location>
</feature>
<dbReference type="AlphaFoldDB" id="A0AAW0GW58"/>
<protein>
    <recommendedName>
        <fullName evidence="4">Chromo domain-containing protein</fullName>
    </recommendedName>
</protein>
<dbReference type="InterPro" id="IPR023780">
    <property type="entry name" value="Chromo_domain"/>
</dbReference>
<dbReference type="CDD" id="cd18968">
    <property type="entry name" value="chromodomain"/>
    <property type="match status" value="1"/>
</dbReference>
<feature type="compositionally biased region" description="Polar residues" evidence="3">
    <location>
        <begin position="357"/>
        <end position="375"/>
    </location>
</feature>
<feature type="compositionally biased region" description="Polar residues" evidence="3">
    <location>
        <begin position="208"/>
        <end position="221"/>
    </location>
</feature>
<evidence type="ECO:0000256" key="2">
    <source>
        <dbReference type="ARBA" id="ARBA00023242"/>
    </source>
</evidence>
<dbReference type="PROSITE" id="PS00598">
    <property type="entry name" value="CHROMO_1"/>
    <property type="match status" value="1"/>
</dbReference>
<reference evidence="5 6" key="1">
    <citation type="submission" date="2022-09" db="EMBL/GenBank/DDBJ databases">
        <authorList>
            <person name="Palmer J.M."/>
        </authorList>
    </citation>
    <scope>NUCLEOTIDE SEQUENCE [LARGE SCALE GENOMIC DNA]</scope>
    <source>
        <strain evidence="5 6">DSM 7382</strain>
    </source>
</reference>
<dbReference type="PROSITE" id="PS50013">
    <property type="entry name" value="CHROMO_2"/>
    <property type="match status" value="1"/>
</dbReference>
<feature type="region of interest" description="Disordered" evidence="3">
    <location>
        <begin position="398"/>
        <end position="447"/>
    </location>
</feature>
<evidence type="ECO:0000313" key="5">
    <source>
        <dbReference type="EMBL" id="KAK7694392.1"/>
    </source>
</evidence>
<dbReference type="SMART" id="SM00298">
    <property type="entry name" value="CHROMO"/>
    <property type="match status" value="1"/>
</dbReference>
<dbReference type="EMBL" id="JASBNA010000002">
    <property type="protein sequence ID" value="KAK7694392.1"/>
    <property type="molecule type" value="Genomic_DNA"/>
</dbReference>
<dbReference type="Gene3D" id="2.40.50.40">
    <property type="match status" value="1"/>
</dbReference>
<feature type="compositionally biased region" description="Polar residues" evidence="3">
    <location>
        <begin position="181"/>
        <end position="191"/>
    </location>
</feature>
<dbReference type="InterPro" id="IPR000953">
    <property type="entry name" value="Chromo/chromo_shadow_dom"/>
</dbReference>
<name>A0AAW0GW58_9APHY</name>
<keyword evidence="6" id="KW-1185">Reference proteome</keyword>
<feature type="domain" description="Chromo" evidence="4">
    <location>
        <begin position="10"/>
        <end position="68"/>
    </location>
</feature>
<feature type="compositionally biased region" description="Pro residues" evidence="3">
    <location>
        <begin position="267"/>
        <end position="276"/>
    </location>
</feature>